<keyword evidence="4" id="KW-1185">Reference proteome</keyword>
<keyword evidence="1" id="KW-0175">Coiled coil</keyword>
<evidence type="ECO:0000256" key="1">
    <source>
        <dbReference type="SAM" id="Coils"/>
    </source>
</evidence>
<protein>
    <submittedName>
        <fullName evidence="3">DUF6090 family protein</fullName>
    </submittedName>
</protein>
<keyword evidence="2" id="KW-0472">Membrane</keyword>
<dbReference type="Proteomes" id="UP001259492">
    <property type="component" value="Unassembled WGS sequence"/>
</dbReference>
<sequence>MIKFFRRIRQNLIMENKTSKYFKYAIGEILLVVIGILIALQINNWNENRKLKLNEKYIIENLIEDLQSDYNNYETNKRGLEDQLKLVDQLIEVPANKIIDKTSYLHQLRWGGNIVSIAFEENISKEIVNKDIQEAIKIYYRNQKTTITEATVYWEVVRDLVRPFLRKHGIHNSKSVKELNYYADDIDIELLIEEKLTAHYGSEEFEQILFELRLKGGGLINLLDKLSKSNRELTNVLKAYTND</sequence>
<gene>
    <name evidence="3" type="ORF">RM697_04240</name>
</gene>
<evidence type="ECO:0000313" key="3">
    <source>
        <dbReference type="EMBL" id="MDT0557841.1"/>
    </source>
</evidence>
<keyword evidence="2" id="KW-1133">Transmembrane helix</keyword>
<evidence type="ECO:0000256" key="2">
    <source>
        <dbReference type="SAM" id="Phobius"/>
    </source>
</evidence>
<dbReference type="EMBL" id="JAVRIA010000002">
    <property type="protein sequence ID" value="MDT0557841.1"/>
    <property type="molecule type" value="Genomic_DNA"/>
</dbReference>
<feature type="coiled-coil region" evidence="1">
    <location>
        <begin position="63"/>
        <end position="90"/>
    </location>
</feature>
<evidence type="ECO:0000313" key="4">
    <source>
        <dbReference type="Proteomes" id="UP001259492"/>
    </source>
</evidence>
<dbReference type="RefSeq" id="WP_311426616.1">
    <property type="nucleotide sequence ID" value="NZ_JAVRIA010000002.1"/>
</dbReference>
<keyword evidence="2" id="KW-0812">Transmembrane</keyword>
<organism evidence="3 4">
    <name type="scientific">Microcosmobacter mediterraneus</name>
    <dbReference type="NCBI Taxonomy" id="3075607"/>
    <lineage>
        <taxon>Bacteria</taxon>
        <taxon>Pseudomonadati</taxon>
        <taxon>Bacteroidota</taxon>
        <taxon>Flavobacteriia</taxon>
        <taxon>Flavobacteriales</taxon>
        <taxon>Flavobacteriaceae</taxon>
        <taxon>Microcosmobacter</taxon>
    </lineage>
</organism>
<reference evidence="3 4" key="1">
    <citation type="submission" date="2023-09" db="EMBL/GenBank/DDBJ databases">
        <authorList>
            <person name="Rey-Velasco X."/>
        </authorList>
    </citation>
    <scope>NUCLEOTIDE SEQUENCE [LARGE SCALE GENOMIC DNA]</scope>
    <source>
        <strain evidence="3 4">W332</strain>
    </source>
</reference>
<dbReference type="InterPro" id="IPR045749">
    <property type="entry name" value="DUF6090"/>
</dbReference>
<comment type="caution">
    <text evidence="3">The sequence shown here is derived from an EMBL/GenBank/DDBJ whole genome shotgun (WGS) entry which is preliminary data.</text>
</comment>
<feature type="transmembrane region" description="Helical" evidence="2">
    <location>
        <begin position="21"/>
        <end position="42"/>
    </location>
</feature>
<proteinExistence type="predicted"/>
<name>A0ABU2YI41_9FLAO</name>
<dbReference type="Pfam" id="PF19578">
    <property type="entry name" value="DUF6090"/>
    <property type="match status" value="1"/>
</dbReference>
<accession>A0ABU2YI41</accession>